<dbReference type="InterPro" id="IPR002110">
    <property type="entry name" value="Ankyrin_rpt"/>
</dbReference>
<dbReference type="InterPro" id="IPR013783">
    <property type="entry name" value="Ig-like_fold"/>
</dbReference>
<reference evidence="4" key="1">
    <citation type="submission" date="2016-11" db="UniProtKB">
        <authorList>
            <consortium name="WormBaseParasite"/>
        </authorList>
    </citation>
    <scope>IDENTIFICATION</scope>
</reference>
<dbReference type="Pfam" id="PF13637">
    <property type="entry name" value="Ank_4"/>
    <property type="match status" value="1"/>
</dbReference>
<keyword evidence="1" id="KW-0040">ANK repeat</keyword>
<accession>A0A1I8J7C0</accession>
<dbReference type="PANTHER" id="PTHR24183">
    <property type="entry name" value="FIBRONECTIN TYPE 3 AND ANKYRIN REPEAT DOMAINS PROTEIN 1"/>
    <property type="match status" value="1"/>
</dbReference>
<dbReference type="Gene3D" id="2.60.40.10">
    <property type="entry name" value="Immunoglobulins"/>
    <property type="match status" value="1"/>
</dbReference>
<keyword evidence="3" id="KW-1185">Reference proteome</keyword>
<dbReference type="PROSITE" id="PS50297">
    <property type="entry name" value="ANK_REP_REGION"/>
    <property type="match status" value="1"/>
</dbReference>
<dbReference type="GO" id="GO:0005634">
    <property type="term" value="C:nucleus"/>
    <property type="evidence" value="ECO:0007669"/>
    <property type="project" value="TreeGrafter"/>
</dbReference>
<dbReference type="Proteomes" id="UP000095280">
    <property type="component" value="Unplaced"/>
</dbReference>
<evidence type="ECO:0000256" key="1">
    <source>
        <dbReference type="PROSITE-ProRule" id="PRU00023"/>
    </source>
</evidence>
<dbReference type="PROSITE" id="PS50853">
    <property type="entry name" value="FN3"/>
    <property type="match status" value="1"/>
</dbReference>
<evidence type="ECO:0000313" key="3">
    <source>
        <dbReference type="Proteomes" id="UP000095280"/>
    </source>
</evidence>
<dbReference type="SUPFAM" id="SSF49265">
    <property type="entry name" value="Fibronectin type III"/>
    <property type="match status" value="1"/>
</dbReference>
<dbReference type="AlphaFoldDB" id="A0A1I8J7C0"/>
<feature type="repeat" description="ANK" evidence="1">
    <location>
        <begin position="143"/>
        <end position="175"/>
    </location>
</feature>
<dbReference type="SMART" id="SM00060">
    <property type="entry name" value="FN3"/>
    <property type="match status" value="1"/>
</dbReference>
<organism evidence="3 4">
    <name type="scientific">Macrostomum lignano</name>
    <dbReference type="NCBI Taxonomy" id="282301"/>
    <lineage>
        <taxon>Eukaryota</taxon>
        <taxon>Metazoa</taxon>
        <taxon>Spiralia</taxon>
        <taxon>Lophotrochozoa</taxon>
        <taxon>Platyhelminthes</taxon>
        <taxon>Rhabditophora</taxon>
        <taxon>Macrostomorpha</taxon>
        <taxon>Macrostomida</taxon>
        <taxon>Macrostomidae</taxon>
        <taxon>Macrostomum</taxon>
    </lineage>
</organism>
<dbReference type="InterPro" id="IPR036116">
    <property type="entry name" value="FN3_sf"/>
</dbReference>
<dbReference type="Gene3D" id="1.25.40.20">
    <property type="entry name" value="Ankyrin repeat-containing domain"/>
    <property type="match status" value="1"/>
</dbReference>
<proteinExistence type="predicted"/>
<dbReference type="PROSITE" id="PS50088">
    <property type="entry name" value="ANK_REPEAT"/>
    <property type="match status" value="1"/>
</dbReference>
<dbReference type="CDD" id="cd00063">
    <property type="entry name" value="FN3"/>
    <property type="match status" value="1"/>
</dbReference>
<protein>
    <submittedName>
        <fullName evidence="4">Fibronectin type-III domain-containing protein</fullName>
    </submittedName>
</protein>
<dbReference type="PANTHER" id="PTHR24183:SF1">
    <property type="entry name" value="FIBRONECTIN TYPE 3 AND ANKYRIN REPEAT DOMAINS PROTEIN 1"/>
    <property type="match status" value="1"/>
</dbReference>
<dbReference type="InterPro" id="IPR003961">
    <property type="entry name" value="FN3_dom"/>
</dbReference>
<feature type="domain" description="Fibronectin type-III" evidence="2">
    <location>
        <begin position="4"/>
        <end position="107"/>
    </location>
</feature>
<sequence length="175" mass="19292">MPIPPKPPALKITAVTHQSLELSWETLHAKLTGVLSAQDGKLKSEVQVQRSDQPQPDSWDVAYKGYDTKCTVTGLSDSQSYSLRFRFGVDSGWGEFSNPQSVKTARRLYTGEDLHRLVRLEKLQELQRVLDTGEANPNAPDDKGFSPLMQAALAGKAESCEMLINSGAQVDWCGE</sequence>
<dbReference type="WBParaSite" id="maker-uti_cns_0046248-snap-gene-0.35-mRNA-1">
    <property type="protein sequence ID" value="maker-uti_cns_0046248-snap-gene-0.35-mRNA-1"/>
    <property type="gene ID" value="maker-uti_cns_0046248-snap-gene-0.35"/>
</dbReference>
<evidence type="ECO:0000313" key="4">
    <source>
        <dbReference type="WBParaSite" id="maker-uti_cns_0046248-snap-gene-0.35-mRNA-1"/>
    </source>
</evidence>
<dbReference type="Pfam" id="PF00041">
    <property type="entry name" value="fn3"/>
    <property type="match status" value="1"/>
</dbReference>
<name>A0A1I8J7C0_9PLAT</name>
<dbReference type="InterPro" id="IPR036770">
    <property type="entry name" value="Ankyrin_rpt-contain_sf"/>
</dbReference>
<dbReference type="GO" id="GO:0042981">
    <property type="term" value="P:regulation of apoptotic process"/>
    <property type="evidence" value="ECO:0007669"/>
    <property type="project" value="TreeGrafter"/>
</dbReference>
<evidence type="ECO:0000259" key="2">
    <source>
        <dbReference type="PROSITE" id="PS50853"/>
    </source>
</evidence>
<dbReference type="SUPFAM" id="SSF48403">
    <property type="entry name" value="Ankyrin repeat"/>
    <property type="match status" value="1"/>
</dbReference>